<comment type="caution">
    <text evidence="2">The sequence shown here is derived from an EMBL/GenBank/DDBJ whole genome shotgun (WGS) entry which is preliminary data.</text>
</comment>
<accession>A0A2S9J975</accession>
<dbReference type="InterPro" id="IPR043744">
    <property type="entry name" value="DUF5689"/>
</dbReference>
<proteinExistence type="predicted"/>
<protein>
    <recommendedName>
        <fullName evidence="1">DUF5689 domain-containing protein</fullName>
    </recommendedName>
</protein>
<reference evidence="2 3" key="1">
    <citation type="submission" date="2018-02" db="EMBL/GenBank/DDBJ databases">
        <title>The draft genome of Sphingobacterium sp. 5JN-11.</title>
        <authorList>
            <person name="Liu L."/>
            <person name="Li L."/>
            <person name="Liang L."/>
            <person name="Zhang X."/>
            <person name="Wang T."/>
        </authorList>
    </citation>
    <scope>NUCLEOTIDE SEQUENCE [LARGE SCALE GENOMIC DNA]</scope>
    <source>
        <strain evidence="2 3">5JN-11</strain>
    </source>
</reference>
<dbReference type="Pfam" id="PF18942">
    <property type="entry name" value="DUF5689"/>
    <property type="match status" value="1"/>
</dbReference>
<evidence type="ECO:0000313" key="2">
    <source>
        <dbReference type="EMBL" id="PRD49314.1"/>
    </source>
</evidence>
<dbReference type="AlphaFoldDB" id="A0A2S9J975"/>
<sequence length="522" mass="56747">MNKKLIQMKKKLLYILLLPVYLLLSQSCEKRDFINGTPSPYIAIEDLRQIHKGDDVQMTAEKLSEAHMTTGVVISDYESGNSPEGVIVVQQARPGKLHGIALKVGSIASNYGLGDSILIRIQDKQLKRQGFLLIDGINASDIEVVGRASSFYRRNVTGSAIYQRPNEYESTLVKVVGGEMFPRPEAGQTFNGVKRMVNGADTLNIRTLASAPFSGMEVPRNINVQGILLGDPDKEGIMAIWPRYTTDIEDISDPEIPGDLGDMPLIFTGYCADPEGGDGNYEYIQLRANADIDFSEIPFSVVTTNNAGGNQPNAGAPPGAGWATGGMRTLKFNLTEGTVRKGEFFYVGGHQKRINGANSTQITELNWIRAIPYATSGGDGLGDANANILANSGHPSGMALFVGTNINEASVPVDLVMFGGTGTVTTIDSVNNLGYRVANNDHYSPFHRETGDAQPFFSMGTNQYRIPHFLPANIGIFVQLGGVFNTTLRKWETPRGYNGHILTKQSSASELEEGEFITQQIE</sequence>
<gene>
    <name evidence="2" type="ORF">C5745_01440</name>
</gene>
<feature type="domain" description="DUF5689" evidence="1">
    <location>
        <begin position="41"/>
        <end position="248"/>
    </location>
</feature>
<evidence type="ECO:0000313" key="3">
    <source>
        <dbReference type="Proteomes" id="UP000239711"/>
    </source>
</evidence>
<name>A0A2S9J975_9SPHI</name>
<dbReference type="Proteomes" id="UP000239711">
    <property type="component" value="Unassembled WGS sequence"/>
</dbReference>
<keyword evidence="3" id="KW-1185">Reference proteome</keyword>
<organism evidence="2 3">
    <name type="scientific">Sphingobacterium haloxyli</name>
    <dbReference type="NCBI Taxonomy" id="2100533"/>
    <lineage>
        <taxon>Bacteria</taxon>
        <taxon>Pseudomonadati</taxon>
        <taxon>Bacteroidota</taxon>
        <taxon>Sphingobacteriia</taxon>
        <taxon>Sphingobacteriales</taxon>
        <taxon>Sphingobacteriaceae</taxon>
        <taxon>Sphingobacterium</taxon>
    </lineage>
</organism>
<dbReference type="PROSITE" id="PS51257">
    <property type="entry name" value="PROKAR_LIPOPROTEIN"/>
    <property type="match status" value="1"/>
</dbReference>
<dbReference type="EMBL" id="PVBQ01000001">
    <property type="protein sequence ID" value="PRD49314.1"/>
    <property type="molecule type" value="Genomic_DNA"/>
</dbReference>
<evidence type="ECO:0000259" key="1">
    <source>
        <dbReference type="Pfam" id="PF18942"/>
    </source>
</evidence>